<accession>A0A5D2CWE2</accession>
<dbReference type="AlphaFoldDB" id="A0A5D2CWE2"/>
<reference evidence="2 3" key="1">
    <citation type="submission" date="2019-06" db="EMBL/GenBank/DDBJ databases">
        <title>WGS assembly of Gossypium darwinii.</title>
        <authorList>
            <person name="Chen Z.J."/>
            <person name="Sreedasyam A."/>
            <person name="Ando A."/>
            <person name="Song Q."/>
            <person name="De L."/>
            <person name="Hulse-Kemp A."/>
            <person name="Ding M."/>
            <person name="Ye W."/>
            <person name="Kirkbride R."/>
            <person name="Jenkins J."/>
            <person name="Plott C."/>
            <person name="Lovell J."/>
            <person name="Lin Y.-M."/>
            <person name="Vaughn R."/>
            <person name="Liu B."/>
            <person name="Li W."/>
            <person name="Simpson S."/>
            <person name="Scheffler B."/>
            <person name="Saski C."/>
            <person name="Grover C."/>
            <person name="Hu G."/>
            <person name="Conover J."/>
            <person name="Carlson J."/>
            <person name="Shu S."/>
            <person name="Boston L."/>
            <person name="Williams M."/>
            <person name="Peterson D."/>
            <person name="Mcgee K."/>
            <person name="Jones D."/>
            <person name="Wendel J."/>
            <person name="Stelly D."/>
            <person name="Grimwood J."/>
            <person name="Schmutz J."/>
        </authorList>
    </citation>
    <scope>NUCLEOTIDE SEQUENCE [LARGE SCALE GENOMIC DNA]</scope>
    <source>
        <strain evidence="2">1808015.09</strain>
    </source>
</reference>
<sequence length="128" mass="14396">MLRNRSRAVTTKQTLMADHSSQASPVQNCTKPIPSFFVSPRFKAFTSKAFLNTDSLKSPTSILENKPFFPFGNPFVLDRNHPKSFFFSSPSLSSSSLSLLLLLLFLFLSYCINPKLVLNGLFKLMLID</sequence>
<gene>
    <name evidence="2" type="ORF">ES288_D04G063300v1</name>
</gene>
<dbReference type="Proteomes" id="UP000323506">
    <property type="component" value="Chromosome D04"/>
</dbReference>
<evidence type="ECO:0000256" key="1">
    <source>
        <dbReference type="SAM" id="Phobius"/>
    </source>
</evidence>
<keyword evidence="3" id="KW-1185">Reference proteome</keyword>
<organism evidence="2 3">
    <name type="scientific">Gossypium darwinii</name>
    <name type="common">Darwin's cotton</name>
    <name type="synonym">Gossypium barbadense var. darwinii</name>
    <dbReference type="NCBI Taxonomy" id="34276"/>
    <lineage>
        <taxon>Eukaryota</taxon>
        <taxon>Viridiplantae</taxon>
        <taxon>Streptophyta</taxon>
        <taxon>Embryophyta</taxon>
        <taxon>Tracheophyta</taxon>
        <taxon>Spermatophyta</taxon>
        <taxon>Magnoliopsida</taxon>
        <taxon>eudicotyledons</taxon>
        <taxon>Gunneridae</taxon>
        <taxon>Pentapetalae</taxon>
        <taxon>rosids</taxon>
        <taxon>malvids</taxon>
        <taxon>Malvales</taxon>
        <taxon>Malvaceae</taxon>
        <taxon>Malvoideae</taxon>
        <taxon>Gossypium</taxon>
    </lineage>
</organism>
<keyword evidence="1" id="KW-0812">Transmembrane</keyword>
<feature type="transmembrane region" description="Helical" evidence="1">
    <location>
        <begin position="92"/>
        <end position="112"/>
    </location>
</feature>
<protein>
    <submittedName>
        <fullName evidence="2">Uncharacterized protein</fullName>
    </submittedName>
</protein>
<dbReference type="EMBL" id="CM017704">
    <property type="protein sequence ID" value="TYG72970.1"/>
    <property type="molecule type" value="Genomic_DNA"/>
</dbReference>
<proteinExistence type="predicted"/>
<evidence type="ECO:0000313" key="3">
    <source>
        <dbReference type="Proteomes" id="UP000323506"/>
    </source>
</evidence>
<dbReference type="PANTHER" id="PTHR46443">
    <property type="entry name" value="FCS-LIKE ZINC FINGER 8"/>
    <property type="match status" value="1"/>
</dbReference>
<dbReference type="PANTHER" id="PTHR46443:SF3">
    <property type="entry name" value="PROTEIN MARD1"/>
    <property type="match status" value="1"/>
</dbReference>
<evidence type="ECO:0000313" key="2">
    <source>
        <dbReference type="EMBL" id="TYG72970.1"/>
    </source>
</evidence>
<keyword evidence="1" id="KW-0472">Membrane</keyword>
<dbReference type="InterPro" id="IPR044593">
    <property type="entry name" value="FLZ8/MARD1"/>
</dbReference>
<keyword evidence="1" id="KW-1133">Transmembrane helix</keyword>
<name>A0A5D2CWE2_GOSDA</name>